<keyword evidence="9 16" id="KW-0521">NADP</keyword>
<dbReference type="InParanoid" id="A0A3N4LGN6"/>
<evidence type="ECO:0000256" key="13">
    <source>
        <dbReference type="ARBA" id="ARBA00023033"/>
    </source>
</evidence>
<dbReference type="FunFam" id="2.40.30.10:FF:000198">
    <property type="entry name" value="Bifunctional cytochrome P450/NADPH--P450 reductase"/>
    <property type="match status" value="1"/>
</dbReference>
<dbReference type="InterPro" id="IPR001128">
    <property type="entry name" value="Cyt_P450"/>
</dbReference>
<evidence type="ECO:0000256" key="14">
    <source>
        <dbReference type="ARBA" id="ARBA00047827"/>
    </source>
</evidence>
<keyword evidence="10 16" id="KW-0249">Electron transport</keyword>
<accession>A0A3N4LGN6</accession>
<dbReference type="InterPro" id="IPR017972">
    <property type="entry name" value="Cyt_P450_CS"/>
</dbReference>
<dbReference type="STRING" id="1392247.A0A3N4LGN6"/>
<evidence type="ECO:0000256" key="12">
    <source>
        <dbReference type="ARBA" id="ARBA00023004"/>
    </source>
</evidence>
<protein>
    <recommendedName>
        <fullName evidence="16">Bifunctional cytochrome P450/NADPH--P450 reductase</fullName>
    </recommendedName>
    <domain>
        <recommendedName>
            <fullName evidence="16">Cytochrome P450</fullName>
            <ecNumber evidence="16">1.14.14.1</ecNumber>
        </recommendedName>
    </domain>
    <domain>
        <recommendedName>
            <fullName evidence="16">NADPH--cytochrome P450 reductase</fullName>
            <ecNumber evidence="16">1.6.2.4</ecNumber>
        </recommendedName>
    </domain>
</protein>
<dbReference type="InterPro" id="IPR029039">
    <property type="entry name" value="Flavoprotein-like_sf"/>
</dbReference>
<dbReference type="Pfam" id="PF00067">
    <property type="entry name" value="p450"/>
    <property type="match status" value="1"/>
</dbReference>
<evidence type="ECO:0000256" key="4">
    <source>
        <dbReference type="ARBA" id="ARBA00022617"/>
    </source>
</evidence>
<dbReference type="InterPro" id="IPR001433">
    <property type="entry name" value="OxRdtase_FAD/NAD-bd"/>
</dbReference>
<organism evidence="20 21">
    <name type="scientific">Morchella conica CCBAS932</name>
    <dbReference type="NCBI Taxonomy" id="1392247"/>
    <lineage>
        <taxon>Eukaryota</taxon>
        <taxon>Fungi</taxon>
        <taxon>Dikarya</taxon>
        <taxon>Ascomycota</taxon>
        <taxon>Pezizomycotina</taxon>
        <taxon>Pezizomycetes</taxon>
        <taxon>Pezizales</taxon>
        <taxon>Morchellaceae</taxon>
        <taxon>Morchella</taxon>
    </lineage>
</organism>
<dbReference type="Proteomes" id="UP000277580">
    <property type="component" value="Unassembled WGS sequence"/>
</dbReference>
<dbReference type="EC" id="1.6.2.4" evidence="16"/>
<dbReference type="EMBL" id="ML119106">
    <property type="protein sequence ID" value="RPB17115.1"/>
    <property type="molecule type" value="Genomic_DNA"/>
</dbReference>
<dbReference type="PROSITE" id="PS50902">
    <property type="entry name" value="FLAVODOXIN_LIKE"/>
    <property type="match status" value="1"/>
</dbReference>
<feature type="binding site" description="axial binding residue" evidence="17">
    <location>
        <position position="408"/>
    </location>
    <ligand>
        <name>heme</name>
        <dbReference type="ChEBI" id="CHEBI:30413"/>
    </ligand>
    <ligandPart>
        <name>Fe</name>
        <dbReference type="ChEBI" id="CHEBI:18248"/>
    </ligandPart>
</feature>
<evidence type="ECO:0000259" key="19">
    <source>
        <dbReference type="PROSITE" id="PS51384"/>
    </source>
</evidence>
<evidence type="ECO:0000256" key="2">
    <source>
        <dbReference type="ARBA" id="ARBA00010018"/>
    </source>
</evidence>
<keyword evidence="13 16" id="KW-0503">Monooxygenase</keyword>
<dbReference type="Pfam" id="PF00258">
    <property type="entry name" value="Flavodoxin_1"/>
    <property type="match status" value="1"/>
</dbReference>
<comment type="catalytic activity">
    <reaction evidence="14 16">
        <text>an organic molecule + reduced [NADPH--hemoprotein reductase] + O2 = an alcohol + oxidized [NADPH--hemoprotein reductase] + H2O + H(+)</text>
        <dbReference type="Rhea" id="RHEA:17149"/>
        <dbReference type="Rhea" id="RHEA-COMP:11964"/>
        <dbReference type="Rhea" id="RHEA-COMP:11965"/>
        <dbReference type="ChEBI" id="CHEBI:15377"/>
        <dbReference type="ChEBI" id="CHEBI:15378"/>
        <dbReference type="ChEBI" id="CHEBI:15379"/>
        <dbReference type="ChEBI" id="CHEBI:30879"/>
        <dbReference type="ChEBI" id="CHEBI:57618"/>
        <dbReference type="ChEBI" id="CHEBI:58210"/>
        <dbReference type="ChEBI" id="CHEBI:142491"/>
        <dbReference type="EC" id="1.14.14.1"/>
    </reaction>
</comment>
<dbReference type="Gene3D" id="2.40.30.10">
    <property type="entry name" value="Translation factors"/>
    <property type="match status" value="1"/>
</dbReference>
<dbReference type="GO" id="GO:0010181">
    <property type="term" value="F:FMN binding"/>
    <property type="evidence" value="ECO:0007669"/>
    <property type="project" value="UniProtKB-UniRule"/>
</dbReference>
<dbReference type="GO" id="GO:0003958">
    <property type="term" value="F:NADPH-hemoprotein reductase activity"/>
    <property type="evidence" value="ECO:0007669"/>
    <property type="project" value="UniProtKB-UniRule"/>
</dbReference>
<keyword evidence="7 16" id="KW-0479">Metal-binding</keyword>
<dbReference type="OrthoDB" id="1470350at2759"/>
<evidence type="ECO:0000256" key="5">
    <source>
        <dbReference type="ARBA" id="ARBA00022630"/>
    </source>
</evidence>
<proteinExistence type="inferred from homology"/>
<dbReference type="PROSITE" id="PS51384">
    <property type="entry name" value="FAD_FR"/>
    <property type="match status" value="1"/>
</dbReference>
<keyword evidence="5 16" id="KW-0285">Flavoprotein</keyword>
<dbReference type="InterPro" id="IPR039261">
    <property type="entry name" value="FNR_nucleotide-bd"/>
</dbReference>
<dbReference type="InterPro" id="IPR017938">
    <property type="entry name" value="Riboflavin_synthase-like_b-brl"/>
</dbReference>
<dbReference type="InterPro" id="IPR002401">
    <property type="entry name" value="Cyt_P450_E_grp-I"/>
</dbReference>
<dbReference type="InterPro" id="IPR017927">
    <property type="entry name" value="FAD-bd_FR_type"/>
</dbReference>
<comment type="catalytic activity">
    <reaction evidence="15 16">
        <text>2 oxidized [cytochrome P450] + NADPH = 2 reduced [cytochrome P450] + NADP(+) + H(+)</text>
        <dbReference type="Rhea" id="RHEA:24040"/>
        <dbReference type="Rhea" id="RHEA-COMP:14627"/>
        <dbReference type="Rhea" id="RHEA-COMP:14628"/>
        <dbReference type="ChEBI" id="CHEBI:15378"/>
        <dbReference type="ChEBI" id="CHEBI:55376"/>
        <dbReference type="ChEBI" id="CHEBI:57783"/>
        <dbReference type="ChEBI" id="CHEBI:58349"/>
        <dbReference type="ChEBI" id="CHEBI:60344"/>
        <dbReference type="EC" id="1.6.2.4"/>
    </reaction>
</comment>
<reference evidence="20 21" key="1">
    <citation type="journal article" date="2018" name="Nat. Ecol. Evol.">
        <title>Pezizomycetes genomes reveal the molecular basis of ectomycorrhizal truffle lifestyle.</title>
        <authorList>
            <person name="Murat C."/>
            <person name="Payen T."/>
            <person name="Noel B."/>
            <person name="Kuo A."/>
            <person name="Morin E."/>
            <person name="Chen J."/>
            <person name="Kohler A."/>
            <person name="Krizsan K."/>
            <person name="Balestrini R."/>
            <person name="Da Silva C."/>
            <person name="Montanini B."/>
            <person name="Hainaut M."/>
            <person name="Levati E."/>
            <person name="Barry K.W."/>
            <person name="Belfiori B."/>
            <person name="Cichocki N."/>
            <person name="Clum A."/>
            <person name="Dockter R.B."/>
            <person name="Fauchery L."/>
            <person name="Guy J."/>
            <person name="Iotti M."/>
            <person name="Le Tacon F."/>
            <person name="Lindquist E.A."/>
            <person name="Lipzen A."/>
            <person name="Malagnac F."/>
            <person name="Mello A."/>
            <person name="Molinier V."/>
            <person name="Miyauchi S."/>
            <person name="Poulain J."/>
            <person name="Riccioni C."/>
            <person name="Rubini A."/>
            <person name="Sitrit Y."/>
            <person name="Splivallo R."/>
            <person name="Traeger S."/>
            <person name="Wang M."/>
            <person name="Zifcakova L."/>
            <person name="Wipf D."/>
            <person name="Zambonelli A."/>
            <person name="Paolocci F."/>
            <person name="Nowrousian M."/>
            <person name="Ottonello S."/>
            <person name="Baldrian P."/>
            <person name="Spatafora J.W."/>
            <person name="Henrissat B."/>
            <person name="Nagy L.G."/>
            <person name="Aury J.M."/>
            <person name="Wincker P."/>
            <person name="Grigoriev I.V."/>
            <person name="Bonfante P."/>
            <person name="Martin F.M."/>
        </authorList>
    </citation>
    <scope>NUCLEOTIDE SEQUENCE [LARGE SCALE GENOMIC DNA]</scope>
    <source>
        <strain evidence="20 21">CCBAS932</strain>
    </source>
</reference>
<dbReference type="InterPro" id="IPR003097">
    <property type="entry name" value="CysJ-like_FAD-binding"/>
</dbReference>
<evidence type="ECO:0000259" key="18">
    <source>
        <dbReference type="PROSITE" id="PS50902"/>
    </source>
</evidence>
<dbReference type="GO" id="GO:0005829">
    <property type="term" value="C:cytosol"/>
    <property type="evidence" value="ECO:0007669"/>
    <property type="project" value="TreeGrafter"/>
</dbReference>
<dbReference type="AlphaFoldDB" id="A0A3N4LGN6"/>
<sequence>MTTPIPAPPGFPIIGNLADLDSELPTKTLRHFADIYGPIYRFDFGGGATKVVISSQEIVEEACNEERFIKVIQGGLNQVRNGVGDGLFTAHHDEKNWGIAHRILMPAFGPLSVQGMFNEMHDIASQLVMKWARHGPDHKIVATDDFTRLTLDTIALCAMDYRFNSFYTDELHPFVGAMGDFLSESGRRSQRPAIANLLMRGSSQKYESDIALMKNVSDEVIKRRKEKPTGKKDLLNAMLNGKDPVTGEGMSNESIINNMITFLIAGHETTSGMLSFAFYLLIKNSAAYRTAQQEVDDVCGKGPIKVEHISKLKYLNAVLRETLRLHPTAPAFSMCPKPGVEEHPTLCGGKYAIGKNEPIICLLPKVHTDPAVYGEDAEEFKPERMLDEAFEKLPKYAWKPFGNGMRGCIGRAFAWQEALLVVAILLQNFNFQLDDPSYQLKLKQTLTVKPKDFKMRATLRDGIDATMLEKKLQAGSAPTAEDSTLKETLNKPSNLKPMSIFYGSNTGTCEALAARLAKDAIQHGFDAKVDPLDSATDKLPKDQPVVIITASYEGAPPDNASHFVEWLKSLKEDELKGVQFAVFGCGHRDWQATFQKIPSLVDELIGKWGGERIVNKGTADAANGDMFTDFDGWEDTQYWPAVEKNYGGTATSPDAVSTPSIEVTVSSQSRSTNLKQDVRGALLMENRLLTAPGEPEKRHVEIKLPTDMVYKAGDYLAILPTNPKNNIRRTVARFGLAWDAVLNIKANGPTVLPTNVNITAADVLSNYVELAQPATKKDVLAIAKAAADEKTRTALENLAGDLFNVEVSQKRLSPLDILEKYPSVAFTFSEFLAILPPMRVRQYSISSSPLYAPDSCTLTFAVLDQEAISGQGRYVGVASNYLAHLEAGDHIQVSVRASAHPFHLPLDPVSTPLIMVCAGSGLAPFRGFIQERAAQIGAGRKLARALLFVGCRGKGDTLYDEEFKKWSAMGAVDIRYAFSRETERSEGCKYVQDRLWHDRVEAVELFDEGAKVFVCGSREIGEAVKVTCKKMYSEKAAALGKPKSEEEVEEWFSNLRNARYATDVFA</sequence>
<dbReference type="GO" id="GO:0070330">
    <property type="term" value="F:aromatase activity"/>
    <property type="evidence" value="ECO:0007669"/>
    <property type="project" value="UniProtKB-UniRule"/>
</dbReference>
<evidence type="ECO:0000256" key="10">
    <source>
        <dbReference type="ARBA" id="ARBA00022982"/>
    </source>
</evidence>
<dbReference type="SUPFAM" id="SSF48264">
    <property type="entry name" value="Cytochrome P450"/>
    <property type="match status" value="1"/>
</dbReference>
<dbReference type="Gene3D" id="1.10.630.10">
    <property type="entry name" value="Cytochrome P450"/>
    <property type="match status" value="1"/>
</dbReference>
<evidence type="ECO:0000256" key="17">
    <source>
        <dbReference type="PIRSR" id="PIRSR000209-1"/>
    </source>
</evidence>
<dbReference type="PRINTS" id="PR00463">
    <property type="entry name" value="EP450I"/>
</dbReference>
<dbReference type="SUPFAM" id="SSF52218">
    <property type="entry name" value="Flavoproteins"/>
    <property type="match status" value="1"/>
</dbReference>
<dbReference type="FunFam" id="1.10.630.10:FF:000040">
    <property type="entry name" value="Bifunctional cytochrome P450/NADPH--P450 reductase"/>
    <property type="match status" value="1"/>
</dbReference>
<keyword evidence="11 16" id="KW-0560">Oxidoreductase</keyword>
<dbReference type="InterPro" id="IPR023206">
    <property type="entry name" value="Bifunctional_P450_P450_red"/>
</dbReference>
<feature type="domain" description="FAD-binding FR-type" evidence="19">
    <location>
        <begin position="676"/>
        <end position="905"/>
    </location>
</feature>
<dbReference type="SUPFAM" id="SSF52343">
    <property type="entry name" value="Ferredoxin reductase-like, C-terminal NADP-linked domain"/>
    <property type="match status" value="1"/>
</dbReference>
<dbReference type="Gene3D" id="3.40.50.360">
    <property type="match status" value="1"/>
</dbReference>
<keyword evidence="21" id="KW-1185">Reference proteome</keyword>
<name>A0A3N4LGN6_9PEZI</name>
<evidence type="ECO:0000313" key="20">
    <source>
        <dbReference type="EMBL" id="RPB17115.1"/>
    </source>
</evidence>
<keyword evidence="12 16" id="KW-0408">Iron</keyword>
<gene>
    <name evidence="20" type="ORF">P167DRAFT_479546</name>
</gene>
<dbReference type="Gene3D" id="3.40.50.80">
    <property type="entry name" value="Nucleotide-binding domain of ferredoxin-NADP reductase (FNR) module"/>
    <property type="match status" value="1"/>
</dbReference>
<dbReference type="InterPro" id="IPR036396">
    <property type="entry name" value="Cyt_P450_sf"/>
</dbReference>
<evidence type="ECO:0000256" key="6">
    <source>
        <dbReference type="ARBA" id="ARBA00022643"/>
    </source>
</evidence>
<dbReference type="PANTHER" id="PTHR19384">
    <property type="entry name" value="NITRIC OXIDE SYNTHASE-RELATED"/>
    <property type="match status" value="1"/>
</dbReference>
<keyword evidence="6 16" id="KW-0288">FMN</keyword>
<dbReference type="EC" id="1.14.14.1" evidence="16"/>
<evidence type="ECO:0000256" key="1">
    <source>
        <dbReference type="ARBA" id="ARBA00001971"/>
    </source>
</evidence>
<dbReference type="Gene3D" id="1.20.990.10">
    <property type="entry name" value="NADPH-cytochrome p450 Reductase, Chain A, domain 3"/>
    <property type="match status" value="1"/>
</dbReference>
<evidence type="ECO:0000256" key="15">
    <source>
        <dbReference type="ARBA" id="ARBA00049342"/>
    </source>
</evidence>
<dbReference type="InterPro" id="IPR008254">
    <property type="entry name" value="Flavodoxin/NO_synth"/>
</dbReference>
<dbReference type="GO" id="GO:0020037">
    <property type="term" value="F:heme binding"/>
    <property type="evidence" value="ECO:0007669"/>
    <property type="project" value="UniProtKB-UniRule"/>
</dbReference>
<evidence type="ECO:0000256" key="9">
    <source>
        <dbReference type="ARBA" id="ARBA00022857"/>
    </source>
</evidence>
<dbReference type="CDD" id="cd11068">
    <property type="entry name" value="CYP120A1"/>
    <property type="match status" value="1"/>
</dbReference>
<dbReference type="GO" id="GO:0050660">
    <property type="term" value="F:flavin adenine dinucleotide binding"/>
    <property type="evidence" value="ECO:0007669"/>
    <property type="project" value="TreeGrafter"/>
</dbReference>
<dbReference type="Pfam" id="PF00175">
    <property type="entry name" value="NAD_binding_1"/>
    <property type="match status" value="1"/>
</dbReference>
<dbReference type="GO" id="GO:0005506">
    <property type="term" value="F:iron ion binding"/>
    <property type="evidence" value="ECO:0007669"/>
    <property type="project" value="UniProtKB-UniRule"/>
</dbReference>
<keyword evidence="3 16" id="KW-0813">Transport</keyword>
<dbReference type="Pfam" id="PF00667">
    <property type="entry name" value="FAD_binding_1"/>
    <property type="match status" value="1"/>
</dbReference>
<dbReference type="InterPro" id="IPR023173">
    <property type="entry name" value="NADPH_Cyt_P450_Rdtase_alpha"/>
</dbReference>
<evidence type="ECO:0000256" key="7">
    <source>
        <dbReference type="ARBA" id="ARBA00022723"/>
    </source>
</evidence>
<evidence type="ECO:0000256" key="11">
    <source>
        <dbReference type="ARBA" id="ARBA00023002"/>
    </source>
</evidence>
<dbReference type="CDD" id="cd06206">
    <property type="entry name" value="bifunctional_CYPOR"/>
    <property type="match status" value="1"/>
</dbReference>
<dbReference type="PROSITE" id="PS00086">
    <property type="entry name" value="CYTOCHROME_P450"/>
    <property type="match status" value="1"/>
</dbReference>
<evidence type="ECO:0000256" key="8">
    <source>
        <dbReference type="ARBA" id="ARBA00022827"/>
    </source>
</evidence>
<evidence type="ECO:0000256" key="3">
    <source>
        <dbReference type="ARBA" id="ARBA00022448"/>
    </source>
</evidence>
<dbReference type="PRINTS" id="PR00385">
    <property type="entry name" value="P450"/>
</dbReference>
<keyword evidence="8 16" id="KW-0274">FAD</keyword>
<feature type="domain" description="Flavodoxin-like" evidence="18">
    <location>
        <begin position="498"/>
        <end position="638"/>
    </location>
</feature>
<comment type="cofactor">
    <cofactor evidence="1 16 17">
        <name>heme</name>
        <dbReference type="ChEBI" id="CHEBI:30413"/>
    </cofactor>
</comment>
<comment type="similarity">
    <text evidence="2 16">In the N-terminal section; belongs to the cytochrome P450 family.</text>
</comment>
<evidence type="ECO:0000256" key="16">
    <source>
        <dbReference type="PIRNR" id="PIRNR000209"/>
    </source>
</evidence>
<comment type="cofactor">
    <cofactor evidence="16">
        <name>FAD</name>
        <dbReference type="ChEBI" id="CHEBI:57692"/>
    </cofactor>
    <cofactor evidence="16">
        <name>FMN</name>
        <dbReference type="ChEBI" id="CHEBI:58210"/>
    </cofactor>
</comment>
<dbReference type="SUPFAM" id="SSF63380">
    <property type="entry name" value="Riboflavin synthase domain-like"/>
    <property type="match status" value="1"/>
</dbReference>
<evidence type="ECO:0000313" key="21">
    <source>
        <dbReference type="Proteomes" id="UP000277580"/>
    </source>
</evidence>
<dbReference type="PIRSF" id="PIRSF000209">
    <property type="entry name" value="Bifunctional_P450_P450R"/>
    <property type="match status" value="1"/>
</dbReference>
<dbReference type="PANTHER" id="PTHR19384:SF127">
    <property type="entry name" value="BIFUNCTIONAL CYTOCHROME P450_NADPH--P450 REDUCTASE"/>
    <property type="match status" value="1"/>
</dbReference>
<keyword evidence="4 16" id="KW-0349">Heme</keyword>